<sequence length="269" mass="27888">MTRPAARTRRQALNELLGLMGLLMGGGLLAAQGSQTLAARPAGGAANPPAARPPRGPATQAPRGLAGRDAISTLDRNLITAASAGDQVLVSRLLAAGASARAADEQGRSALLAAVQNRRTEVARTLMLAGADVNLKDADANSPFLLAAATGQADMVRLALAHGADLASTDRYHGTALIVASQQGHVEVVKLLLKAGIAVDHVNDLGWTALLEAVILGDGSARYEDTVQLLLDAGADANLADREGVTPTRHARQRGYKTMVKMLMRVRGH</sequence>
<reference evidence="6 7" key="1">
    <citation type="submission" date="2020-08" db="EMBL/GenBank/DDBJ databases">
        <title>Genomic Encyclopedia of Type Strains, Phase IV (KMG-V): Genome sequencing to study the core and pangenomes of soil and plant-associated prokaryotes.</title>
        <authorList>
            <person name="Whitman W."/>
        </authorList>
    </citation>
    <scope>NUCLEOTIDE SEQUENCE [LARGE SCALE GENOMIC DNA]</scope>
    <source>
        <strain evidence="6 7">SLV-2362</strain>
    </source>
</reference>
<evidence type="ECO:0000256" key="5">
    <source>
        <dbReference type="SAM" id="Phobius"/>
    </source>
</evidence>
<dbReference type="PANTHER" id="PTHR24171">
    <property type="entry name" value="ANKYRIN REPEAT DOMAIN-CONTAINING PROTEIN 39-RELATED"/>
    <property type="match status" value="1"/>
</dbReference>
<keyword evidence="5" id="KW-0812">Transmembrane</keyword>
<dbReference type="PANTHER" id="PTHR24171:SF10">
    <property type="entry name" value="ANKYRIN REPEAT DOMAIN-CONTAINING PROTEIN 29-LIKE"/>
    <property type="match status" value="1"/>
</dbReference>
<accession>A0A7W4V6H8</accession>
<dbReference type="Proteomes" id="UP000578036">
    <property type="component" value="Unassembled WGS sequence"/>
</dbReference>
<feature type="repeat" description="ANK" evidence="3">
    <location>
        <begin position="106"/>
        <end position="138"/>
    </location>
</feature>
<feature type="repeat" description="ANK" evidence="3">
    <location>
        <begin position="139"/>
        <end position="171"/>
    </location>
</feature>
<dbReference type="Gene3D" id="1.25.40.20">
    <property type="entry name" value="Ankyrin repeat-containing domain"/>
    <property type="match status" value="1"/>
</dbReference>
<dbReference type="SUPFAM" id="SSF48403">
    <property type="entry name" value="Ankyrin repeat"/>
    <property type="match status" value="1"/>
</dbReference>
<dbReference type="PRINTS" id="PR01415">
    <property type="entry name" value="ANKYRIN"/>
</dbReference>
<feature type="transmembrane region" description="Helical" evidence="5">
    <location>
        <begin position="12"/>
        <end position="31"/>
    </location>
</feature>
<protein>
    <recommendedName>
        <fullName evidence="8">Ankyrin repeat protein</fullName>
    </recommendedName>
</protein>
<dbReference type="SMART" id="SM00248">
    <property type="entry name" value="ANK"/>
    <property type="match status" value="4"/>
</dbReference>
<dbReference type="InterPro" id="IPR036770">
    <property type="entry name" value="Ankyrin_rpt-contain_sf"/>
</dbReference>
<evidence type="ECO:0000256" key="1">
    <source>
        <dbReference type="ARBA" id="ARBA00022737"/>
    </source>
</evidence>
<keyword evidence="5" id="KW-0472">Membrane</keyword>
<keyword evidence="2 3" id="KW-0040">ANK repeat</keyword>
<dbReference type="AlphaFoldDB" id="A0A7W4V6H8"/>
<evidence type="ECO:0000256" key="3">
    <source>
        <dbReference type="PROSITE-ProRule" id="PRU00023"/>
    </source>
</evidence>
<keyword evidence="5" id="KW-1133">Transmembrane helix</keyword>
<evidence type="ECO:0000313" key="7">
    <source>
        <dbReference type="Proteomes" id="UP000578036"/>
    </source>
</evidence>
<evidence type="ECO:0008006" key="8">
    <source>
        <dbReference type="Google" id="ProtNLM"/>
    </source>
</evidence>
<dbReference type="EMBL" id="JACHWF010000001">
    <property type="protein sequence ID" value="MBB3005884.1"/>
    <property type="molecule type" value="Genomic_DNA"/>
</dbReference>
<dbReference type="Pfam" id="PF12796">
    <property type="entry name" value="Ank_2"/>
    <property type="match status" value="2"/>
</dbReference>
<proteinExistence type="predicted"/>
<keyword evidence="7" id="KW-1185">Reference proteome</keyword>
<feature type="compositionally biased region" description="Low complexity" evidence="4">
    <location>
        <begin position="39"/>
        <end position="49"/>
    </location>
</feature>
<dbReference type="RefSeq" id="WP_092306973.1">
    <property type="nucleotide sequence ID" value="NZ_FMAD01000001.1"/>
</dbReference>
<feature type="region of interest" description="Disordered" evidence="4">
    <location>
        <begin position="39"/>
        <end position="64"/>
    </location>
</feature>
<comment type="caution">
    <text evidence="6">The sequence shown here is derived from an EMBL/GenBank/DDBJ whole genome shotgun (WGS) entry which is preliminary data.</text>
</comment>
<evidence type="ECO:0000256" key="2">
    <source>
        <dbReference type="ARBA" id="ARBA00023043"/>
    </source>
</evidence>
<dbReference type="PROSITE" id="PS50088">
    <property type="entry name" value="ANK_REPEAT"/>
    <property type="match status" value="4"/>
</dbReference>
<name>A0A7W4V6H8_9BURK</name>
<dbReference type="InterPro" id="IPR002110">
    <property type="entry name" value="Ankyrin_rpt"/>
</dbReference>
<feature type="repeat" description="ANK" evidence="3">
    <location>
        <begin position="172"/>
        <end position="204"/>
    </location>
</feature>
<evidence type="ECO:0000256" key="4">
    <source>
        <dbReference type="SAM" id="MobiDB-lite"/>
    </source>
</evidence>
<keyword evidence="1" id="KW-0677">Repeat</keyword>
<organism evidence="6 7">
    <name type="scientific">Cupriavidus alkaliphilus</name>
    <dbReference type="NCBI Taxonomy" id="942866"/>
    <lineage>
        <taxon>Bacteria</taxon>
        <taxon>Pseudomonadati</taxon>
        <taxon>Pseudomonadota</taxon>
        <taxon>Betaproteobacteria</taxon>
        <taxon>Burkholderiales</taxon>
        <taxon>Burkholderiaceae</taxon>
        <taxon>Cupriavidus</taxon>
    </lineage>
</organism>
<evidence type="ECO:0000313" key="6">
    <source>
        <dbReference type="EMBL" id="MBB3005884.1"/>
    </source>
</evidence>
<dbReference type="PROSITE" id="PS50297">
    <property type="entry name" value="ANK_REP_REGION"/>
    <property type="match status" value="3"/>
</dbReference>
<gene>
    <name evidence="6" type="ORF">FHX61_000500</name>
</gene>
<feature type="repeat" description="ANK" evidence="3">
    <location>
        <begin position="205"/>
        <end position="242"/>
    </location>
</feature>